<dbReference type="AlphaFoldDB" id="A0AAV4F8L4"/>
<sequence>MDASLEPFVYHEPTAIITRETPTCLLTRTWAPKCAHTDFGEYILKTLHPDYKTDPKTRKRIQFCSRDSNREICVTMNELQHLDPNPQKKIKKKDFLFVQQRPGHRAANQSSA</sequence>
<evidence type="ECO:0000313" key="1">
    <source>
        <dbReference type="EMBL" id="GFR69552.1"/>
    </source>
</evidence>
<keyword evidence="2" id="KW-1185">Reference proteome</keyword>
<gene>
    <name evidence="1" type="ORF">ElyMa_000304400</name>
</gene>
<dbReference type="EMBL" id="BMAT01000616">
    <property type="protein sequence ID" value="GFR69552.1"/>
    <property type="molecule type" value="Genomic_DNA"/>
</dbReference>
<evidence type="ECO:0000313" key="2">
    <source>
        <dbReference type="Proteomes" id="UP000762676"/>
    </source>
</evidence>
<protein>
    <submittedName>
        <fullName evidence="1">Uncharacterized protein</fullName>
    </submittedName>
</protein>
<name>A0AAV4F8L4_9GAST</name>
<dbReference type="Proteomes" id="UP000762676">
    <property type="component" value="Unassembled WGS sequence"/>
</dbReference>
<proteinExistence type="predicted"/>
<organism evidence="1 2">
    <name type="scientific">Elysia marginata</name>
    <dbReference type="NCBI Taxonomy" id="1093978"/>
    <lineage>
        <taxon>Eukaryota</taxon>
        <taxon>Metazoa</taxon>
        <taxon>Spiralia</taxon>
        <taxon>Lophotrochozoa</taxon>
        <taxon>Mollusca</taxon>
        <taxon>Gastropoda</taxon>
        <taxon>Heterobranchia</taxon>
        <taxon>Euthyneura</taxon>
        <taxon>Panpulmonata</taxon>
        <taxon>Sacoglossa</taxon>
        <taxon>Placobranchoidea</taxon>
        <taxon>Plakobranchidae</taxon>
        <taxon>Elysia</taxon>
    </lineage>
</organism>
<reference evidence="1 2" key="1">
    <citation type="journal article" date="2021" name="Elife">
        <title>Chloroplast acquisition without the gene transfer in kleptoplastic sea slugs, Plakobranchus ocellatus.</title>
        <authorList>
            <person name="Maeda T."/>
            <person name="Takahashi S."/>
            <person name="Yoshida T."/>
            <person name="Shimamura S."/>
            <person name="Takaki Y."/>
            <person name="Nagai Y."/>
            <person name="Toyoda A."/>
            <person name="Suzuki Y."/>
            <person name="Arimoto A."/>
            <person name="Ishii H."/>
            <person name="Satoh N."/>
            <person name="Nishiyama T."/>
            <person name="Hasebe M."/>
            <person name="Maruyama T."/>
            <person name="Minagawa J."/>
            <person name="Obokata J."/>
            <person name="Shigenobu S."/>
        </authorList>
    </citation>
    <scope>NUCLEOTIDE SEQUENCE [LARGE SCALE GENOMIC DNA]</scope>
</reference>
<accession>A0AAV4F8L4</accession>
<comment type="caution">
    <text evidence="1">The sequence shown here is derived from an EMBL/GenBank/DDBJ whole genome shotgun (WGS) entry which is preliminary data.</text>
</comment>